<gene>
    <name evidence="4" type="ORF">GTHE00462_LOCUS18726</name>
</gene>
<feature type="transmembrane region" description="Helical" evidence="2">
    <location>
        <begin position="140"/>
        <end position="158"/>
    </location>
</feature>
<dbReference type="EMBL" id="HBKN01023944">
    <property type="protein sequence ID" value="CAE2306201.1"/>
    <property type="molecule type" value="Transcribed_RNA"/>
</dbReference>
<keyword evidence="3" id="KW-0732">Signal</keyword>
<organism evidence="4">
    <name type="scientific">Guillardia theta</name>
    <name type="common">Cryptophyte</name>
    <name type="synonym">Cryptomonas phi</name>
    <dbReference type="NCBI Taxonomy" id="55529"/>
    <lineage>
        <taxon>Eukaryota</taxon>
        <taxon>Cryptophyceae</taxon>
        <taxon>Pyrenomonadales</taxon>
        <taxon>Geminigeraceae</taxon>
        <taxon>Guillardia</taxon>
    </lineage>
</organism>
<evidence type="ECO:0000256" key="1">
    <source>
        <dbReference type="SAM" id="MobiDB-lite"/>
    </source>
</evidence>
<dbReference type="AlphaFoldDB" id="A0A7S4KUY5"/>
<feature type="transmembrane region" description="Helical" evidence="2">
    <location>
        <begin position="219"/>
        <end position="238"/>
    </location>
</feature>
<keyword evidence="2" id="KW-1133">Transmembrane helix</keyword>
<feature type="transmembrane region" description="Helical" evidence="2">
    <location>
        <begin position="170"/>
        <end position="199"/>
    </location>
</feature>
<sequence length="459" mass="49183">MKTLLFSLMAARILSLCCCLVDLHVSGPGRIGLCSKLLSGGRVPSLRMSIRGGSTREHARKLLIRSKEDEGQGLSIAAVHFGSILAISYYFATRSADWRLKLVFKGLAYNCLILAFGQVMGNRLHVLGYPLFSLLSLPRFFISPLVCSMLASSVASVAEAQGLRMFAASWILQSAAMLIGGLSVYSIFWHVAFGASTILDSTWRSAGLVYYKLHPFPPSTAILLPPILLVSLAVSLGIKMLRKGSFALLAGSCSMVSGILGSQNFVVWSESPACLLLALSVYHCAEMSQREDPAASSLASKLWGFMTVFAGMLLPHLAWHVATLNGHGGPEEEEDARMSQDVGRGGAGMNIQIAANNLIVNNSPKSGSRTPASGSSYFPTSPMEQDDAASSSPPQMLETSSKKTSQSTIQRISLNSAARMNNFQGRRRPSDVPPRSMSSQEPSSGKLPSPFAKESESPS</sequence>
<feature type="chain" id="PRO_5031426742" evidence="3">
    <location>
        <begin position="20"/>
        <end position="459"/>
    </location>
</feature>
<feature type="transmembrane region" description="Helical" evidence="2">
    <location>
        <begin position="71"/>
        <end position="90"/>
    </location>
</feature>
<evidence type="ECO:0000256" key="3">
    <source>
        <dbReference type="SAM" id="SignalP"/>
    </source>
</evidence>
<feature type="transmembrane region" description="Helical" evidence="2">
    <location>
        <begin position="245"/>
        <end position="266"/>
    </location>
</feature>
<feature type="compositionally biased region" description="Polar residues" evidence="1">
    <location>
        <begin position="409"/>
        <end position="424"/>
    </location>
</feature>
<evidence type="ECO:0000313" key="4">
    <source>
        <dbReference type="EMBL" id="CAE2306201.1"/>
    </source>
</evidence>
<reference evidence="4" key="1">
    <citation type="submission" date="2021-01" db="EMBL/GenBank/DDBJ databases">
        <authorList>
            <person name="Corre E."/>
            <person name="Pelletier E."/>
            <person name="Niang G."/>
            <person name="Scheremetjew M."/>
            <person name="Finn R."/>
            <person name="Kale V."/>
            <person name="Holt S."/>
            <person name="Cochrane G."/>
            <person name="Meng A."/>
            <person name="Brown T."/>
            <person name="Cohen L."/>
        </authorList>
    </citation>
    <scope>NUCLEOTIDE SEQUENCE</scope>
    <source>
        <strain evidence="4">CCMP 2712</strain>
    </source>
</reference>
<evidence type="ECO:0000256" key="2">
    <source>
        <dbReference type="SAM" id="Phobius"/>
    </source>
</evidence>
<name>A0A7S4KUY5_GUITH</name>
<feature type="region of interest" description="Disordered" evidence="1">
    <location>
        <begin position="361"/>
        <end position="459"/>
    </location>
</feature>
<feature type="transmembrane region" description="Helical" evidence="2">
    <location>
        <begin position="102"/>
        <end position="120"/>
    </location>
</feature>
<accession>A0A7S4KUY5</accession>
<keyword evidence="2" id="KW-0812">Transmembrane</keyword>
<feature type="compositionally biased region" description="Polar residues" evidence="1">
    <location>
        <begin position="361"/>
        <end position="398"/>
    </location>
</feature>
<feature type="signal peptide" evidence="3">
    <location>
        <begin position="1"/>
        <end position="19"/>
    </location>
</feature>
<proteinExistence type="predicted"/>
<protein>
    <submittedName>
        <fullName evidence="4">Uncharacterized protein</fullName>
    </submittedName>
</protein>
<keyword evidence="2" id="KW-0472">Membrane</keyword>